<dbReference type="InterPro" id="IPR000719">
    <property type="entry name" value="Prot_kinase_dom"/>
</dbReference>
<proteinExistence type="predicted"/>
<comment type="catalytic activity">
    <reaction evidence="8">
        <text>L-seryl-[protein] + ATP = O-phospho-L-seryl-[protein] + ADP + H(+)</text>
        <dbReference type="Rhea" id="RHEA:17989"/>
        <dbReference type="Rhea" id="RHEA-COMP:9863"/>
        <dbReference type="Rhea" id="RHEA-COMP:11604"/>
        <dbReference type="ChEBI" id="CHEBI:15378"/>
        <dbReference type="ChEBI" id="CHEBI:29999"/>
        <dbReference type="ChEBI" id="CHEBI:30616"/>
        <dbReference type="ChEBI" id="CHEBI:83421"/>
        <dbReference type="ChEBI" id="CHEBI:456216"/>
        <dbReference type="EC" id="2.7.11.1"/>
    </reaction>
</comment>
<dbReference type="GO" id="GO:0005737">
    <property type="term" value="C:cytoplasm"/>
    <property type="evidence" value="ECO:0007669"/>
    <property type="project" value="TreeGrafter"/>
</dbReference>
<dbReference type="Pfam" id="PF00069">
    <property type="entry name" value="Pkinase"/>
    <property type="match status" value="1"/>
</dbReference>
<sequence>MSTLLHTFPTTGFEVIGNARLVEEEEWEWYKPEKFYPVRIGEIFKSQYQVVGKLGYGAHGTAWLCRDLLDHRHVTLKVATPEALEGELCVLRHLKNIRTNHAGSSLVRQMLDEFQLDSKNGAFHCVVHAPLAISVKAFRNMLPERVLPIGLLKLVLKHLLLSLDFLHTEAKVIHTDIQESNILLGMNEETAEQDLDKFEKDELTTPGARKIDGDRVIHTSKPLVPPIYNYGRPVLCDFGEARLGDYDNMADIQPYQYRAPEVILDIPWDEKVDIWNVGMMIWDLFENKNLFRTTGGPDNKQDNIYHLANMIALLGPPPKDFLERTKGDRVRNWFDENGNWRGAAEVPTAGLEDAEKRLEGEDKALFLTFMRKMLKWKPEERSSAKELLDDPWLNNVR</sequence>
<feature type="domain" description="Protein kinase" evidence="9">
    <location>
        <begin position="48"/>
        <end position="393"/>
    </location>
</feature>
<keyword evidence="3" id="KW-0808">Transferase</keyword>
<evidence type="ECO:0000256" key="1">
    <source>
        <dbReference type="ARBA" id="ARBA00012513"/>
    </source>
</evidence>
<dbReference type="GO" id="GO:0000245">
    <property type="term" value="P:spliceosomal complex assembly"/>
    <property type="evidence" value="ECO:0007669"/>
    <property type="project" value="TreeGrafter"/>
</dbReference>
<dbReference type="EMBL" id="KN831799">
    <property type="protein sequence ID" value="KIM37203.1"/>
    <property type="molecule type" value="Genomic_DNA"/>
</dbReference>
<keyword evidence="4" id="KW-0547">Nucleotide-binding</keyword>
<dbReference type="GO" id="GO:0005634">
    <property type="term" value="C:nucleus"/>
    <property type="evidence" value="ECO:0007669"/>
    <property type="project" value="TreeGrafter"/>
</dbReference>
<reference evidence="11" key="2">
    <citation type="submission" date="2015-01" db="EMBL/GenBank/DDBJ databases">
        <title>Evolutionary Origins and Diversification of the Mycorrhizal Mutualists.</title>
        <authorList>
            <consortium name="DOE Joint Genome Institute"/>
            <consortium name="Mycorrhizal Genomics Consortium"/>
            <person name="Kohler A."/>
            <person name="Kuo A."/>
            <person name="Nagy L.G."/>
            <person name="Floudas D."/>
            <person name="Copeland A."/>
            <person name="Barry K.W."/>
            <person name="Cichocki N."/>
            <person name="Veneault-Fourrey C."/>
            <person name="LaButti K."/>
            <person name="Lindquist E.A."/>
            <person name="Lipzen A."/>
            <person name="Lundell T."/>
            <person name="Morin E."/>
            <person name="Murat C."/>
            <person name="Riley R."/>
            <person name="Ohm R."/>
            <person name="Sun H."/>
            <person name="Tunlid A."/>
            <person name="Henrissat B."/>
            <person name="Grigoriev I.V."/>
            <person name="Hibbett D.S."/>
            <person name="Martin F."/>
        </authorList>
    </citation>
    <scope>NUCLEOTIDE SEQUENCE [LARGE SCALE GENOMIC DNA]</scope>
    <source>
        <strain evidence="11">h7</strain>
    </source>
</reference>
<dbReference type="Gene3D" id="3.30.200.20">
    <property type="entry name" value="Phosphorylase Kinase, domain 1"/>
    <property type="match status" value="1"/>
</dbReference>
<keyword evidence="11" id="KW-1185">Reference proteome</keyword>
<name>A0A0C2XH72_HEBCY</name>
<protein>
    <recommendedName>
        <fullName evidence="1">non-specific serine/threonine protein kinase</fullName>
        <ecNumber evidence="1">2.7.11.1</ecNumber>
    </recommendedName>
</protein>
<evidence type="ECO:0000259" key="9">
    <source>
        <dbReference type="PROSITE" id="PS50011"/>
    </source>
</evidence>
<dbReference type="OrthoDB" id="5979581at2759"/>
<dbReference type="PROSITE" id="PS50011">
    <property type="entry name" value="PROTEIN_KINASE_DOM"/>
    <property type="match status" value="1"/>
</dbReference>
<dbReference type="PANTHER" id="PTHR47634:SF9">
    <property type="entry name" value="PROTEIN KINASE DOMAIN-CONTAINING PROTEIN-RELATED"/>
    <property type="match status" value="1"/>
</dbReference>
<dbReference type="Gene3D" id="1.10.510.10">
    <property type="entry name" value="Transferase(Phosphotransferase) domain 1"/>
    <property type="match status" value="1"/>
</dbReference>
<dbReference type="PANTHER" id="PTHR47634">
    <property type="entry name" value="PROTEIN KINASE DOMAIN-CONTAINING PROTEIN-RELATED"/>
    <property type="match status" value="1"/>
</dbReference>
<dbReference type="AlphaFoldDB" id="A0A0C2XH72"/>
<dbReference type="EC" id="2.7.11.1" evidence="1"/>
<evidence type="ECO:0000256" key="8">
    <source>
        <dbReference type="ARBA" id="ARBA00048679"/>
    </source>
</evidence>
<keyword evidence="5" id="KW-0418">Kinase</keyword>
<dbReference type="SMART" id="SM00220">
    <property type="entry name" value="S_TKc"/>
    <property type="match status" value="1"/>
</dbReference>
<evidence type="ECO:0000256" key="5">
    <source>
        <dbReference type="ARBA" id="ARBA00022777"/>
    </source>
</evidence>
<dbReference type="Proteomes" id="UP000053424">
    <property type="component" value="Unassembled WGS sequence"/>
</dbReference>
<reference evidence="10 11" key="1">
    <citation type="submission" date="2014-04" db="EMBL/GenBank/DDBJ databases">
        <authorList>
            <consortium name="DOE Joint Genome Institute"/>
            <person name="Kuo A."/>
            <person name="Gay G."/>
            <person name="Dore J."/>
            <person name="Kohler A."/>
            <person name="Nagy L.G."/>
            <person name="Floudas D."/>
            <person name="Copeland A."/>
            <person name="Barry K.W."/>
            <person name="Cichocki N."/>
            <person name="Veneault-Fourrey C."/>
            <person name="LaButti K."/>
            <person name="Lindquist E.A."/>
            <person name="Lipzen A."/>
            <person name="Lundell T."/>
            <person name="Morin E."/>
            <person name="Murat C."/>
            <person name="Sun H."/>
            <person name="Tunlid A."/>
            <person name="Henrissat B."/>
            <person name="Grigoriev I.V."/>
            <person name="Hibbett D.S."/>
            <person name="Martin F."/>
            <person name="Nordberg H.P."/>
            <person name="Cantor M.N."/>
            <person name="Hua S.X."/>
        </authorList>
    </citation>
    <scope>NUCLEOTIDE SEQUENCE [LARGE SCALE GENOMIC DNA]</scope>
    <source>
        <strain evidence="11">h7</strain>
    </source>
</reference>
<dbReference type="InterPro" id="IPR011009">
    <property type="entry name" value="Kinase-like_dom_sf"/>
</dbReference>
<evidence type="ECO:0000256" key="3">
    <source>
        <dbReference type="ARBA" id="ARBA00022679"/>
    </source>
</evidence>
<evidence type="ECO:0000256" key="2">
    <source>
        <dbReference type="ARBA" id="ARBA00022527"/>
    </source>
</evidence>
<gene>
    <name evidence="10" type="ORF">M413DRAFT_13548</name>
</gene>
<evidence type="ECO:0000313" key="11">
    <source>
        <dbReference type="Proteomes" id="UP000053424"/>
    </source>
</evidence>
<dbReference type="GO" id="GO:0005524">
    <property type="term" value="F:ATP binding"/>
    <property type="evidence" value="ECO:0007669"/>
    <property type="project" value="UniProtKB-KW"/>
</dbReference>
<keyword evidence="6" id="KW-0067">ATP-binding</keyword>
<keyword evidence="2" id="KW-0723">Serine/threonine-protein kinase</keyword>
<dbReference type="InterPro" id="IPR051334">
    <property type="entry name" value="SRPK"/>
</dbReference>
<dbReference type="HOGENOM" id="CLU_000288_81_1_1"/>
<evidence type="ECO:0000256" key="6">
    <source>
        <dbReference type="ARBA" id="ARBA00022840"/>
    </source>
</evidence>
<evidence type="ECO:0000256" key="4">
    <source>
        <dbReference type="ARBA" id="ARBA00022741"/>
    </source>
</evidence>
<accession>A0A0C2XH72</accession>
<dbReference type="GO" id="GO:0004674">
    <property type="term" value="F:protein serine/threonine kinase activity"/>
    <property type="evidence" value="ECO:0007669"/>
    <property type="project" value="UniProtKB-KW"/>
</dbReference>
<dbReference type="SUPFAM" id="SSF56112">
    <property type="entry name" value="Protein kinase-like (PK-like)"/>
    <property type="match status" value="1"/>
</dbReference>
<evidence type="ECO:0000256" key="7">
    <source>
        <dbReference type="ARBA" id="ARBA00047899"/>
    </source>
</evidence>
<dbReference type="GO" id="GO:0050684">
    <property type="term" value="P:regulation of mRNA processing"/>
    <property type="evidence" value="ECO:0007669"/>
    <property type="project" value="TreeGrafter"/>
</dbReference>
<dbReference type="STRING" id="686832.A0A0C2XH72"/>
<comment type="catalytic activity">
    <reaction evidence="7">
        <text>L-threonyl-[protein] + ATP = O-phospho-L-threonyl-[protein] + ADP + H(+)</text>
        <dbReference type="Rhea" id="RHEA:46608"/>
        <dbReference type="Rhea" id="RHEA-COMP:11060"/>
        <dbReference type="Rhea" id="RHEA-COMP:11605"/>
        <dbReference type="ChEBI" id="CHEBI:15378"/>
        <dbReference type="ChEBI" id="CHEBI:30013"/>
        <dbReference type="ChEBI" id="CHEBI:30616"/>
        <dbReference type="ChEBI" id="CHEBI:61977"/>
        <dbReference type="ChEBI" id="CHEBI:456216"/>
        <dbReference type="EC" id="2.7.11.1"/>
    </reaction>
</comment>
<evidence type="ECO:0000313" key="10">
    <source>
        <dbReference type="EMBL" id="KIM37203.1"/>
    </source>
</evidence>
<organism evidence="10 11">
    <name type="scientific">Hebeloma cylindrosporum</name>
    <dbReference type="NCBI Taxonomy" id="76867"/>
    <lineage>
        <taxon>Eukaryota</taxon>
        <taxon>Fungi</taxon>
        <taxon>Dikarya</taxon>
        <taxon>Basidiomycota</taxon>
        <taxon>Agaricomycotina</taxon>
        <taxon>Agaricomycetes</taxon>
        <taxon>Agaricomycetidae</taxon>
        <taxon>Agaricales</taxon>
        <taxon>Agaricineae</taxon>
        <taxon>Hymenogastraceae</taxon>
        <taxon>Hebeloma</taxon>
    </lineage>
</organism>